<dbReference type="InterPro" id="IPR001109">
    <property type="entry name" value="Hydrogenase_HupF/HypC"/>
</dbReference>
<comment type="similarity">
    <text evidence="1">Belongs to the HupF/HypC family.</text>
</comment>
<evidence type="ECO:0000259" key="2">
    <source>
        <dbReference type="PROSITE" id="PS51464"/>
    </source>
</evidence>
<dbReference type="PANTHER" id="PTHR30390:SF6">
    <property type="entry name" value="DNAA INITIATOR-ASSOCIATING PROTEIN DIAA"/>
    <property type="match status" value="1"/>
</dbReference>
<evidence type="ECO:0000313" key="4">
    <source>
        <dbReference type="Proteomes" id="UP001602013"/>
    </source>
</evidence>
<dbReference type="SUPFAM" id="SSF159127">
    <property type="entry name" value="HupF/HypC-like"/>
    <property type="match status" value="1"/>
</dbReference>
<dbReference type="EMBL" id="JBIASD010000004">
    <property type="protein sequence ID" value="MFF3665621.1"/>
    <property type="molecule type" value="Genomic_DNA"/>
</dbReference>
<dbReference type="Gene3D" id="3.40.50.10490">
    <property type="entry name" value="Glucose-6-phosphate isomerase like protein, domain 1"/>
    <property type="match status" value="1"/>
</dbReference>
<name>A0ABW6SKY3_9ACTN</name>
<dbReference type="RefSeq" id="WP_387409685.1">
    <property type="nucleotide sequence ID" value="NZ_JBIASD010000004.1"/>
</dbReference>
<dbReference type="SUPFAM" id="SSF53697">
    <property type="entry name" value="SIS domain"/>
    <property type="match status" value="1"/>
</dbReference>
<dbReference type="InterPro" id="IPR050099">
    <property type="entry name" value="SIS_GmhA/DiaA_subfam"/>
</dbReference>
<feature type="domain" description="SIS" evidence="2">
    <location>
        <begin position="39"/>
        <end position="205"/>
    </location>
</feature>
<dbReference type="PROSITE" id="PS51464">
    <property type="entry name" value="SIS"/>
    <property type="match status" value="1"/>
</dbReference>
<reference evidence="3 4" key="1">
    <citation type="submission" date="2024-10" db="EMBL/GenBank/DDBJ databases">
        <title>The Natural Products Discovery Center: Release of the First 8490 Sequenced Strains for Exploring Actinobacteria Biosynthetic Diversity.</title>
        <authorList>
            <person name="Kalkreuter E."/>
            <person name="Kautsar S.A."/>
            <person name="Yang D."/>
            <person name="Bader C.D."/>
            <person name="Teijaro C.N."/>
            <person name="Fluegel L."/>
            <person name="Davis C.M."/>
            <person name="Simpson J.R."/>
            <person name="Lauterbach L."/>
            <person name="Steele A.D."/>
            <person name="Gui C."/>
            <person name="Meng S."/>
            <person name="Li G."/>
            <person name="Viehrig K."/>
            <person name="Ye F."/>
            <person name="Su P."/>
            <person name="Kiefer A.F."/>
            <person name="Nichols A."/>
            <person name="Cepeda A.J."/>
            <person name="Yan W."/>
            <person name="Fan B."/>
            <person name="Jiang Y."/>
            <person name="Adhikari A."/>
            <person name="Zheng C.-J."/>
            <person name="Schuster L."/>
            <person name="Cowan T.M."/>
            <person name="Smanski M.J."/>
            <person name="Chevrette M.G."/>
            <person name="De Carvalho L.P.S."/>
            <person name="Shen B."/>
        </authorList>
    </citation>
    <scope>NUCLEOTIDE SEQUENCE [LARGE SCALE GENOMIC DNA]</scope>
    <source>
        <strain evidence="3 4">NPDC002173</strain>
    </source>
</reference>
<dbReference type="Pfam" id="PF01455">
    <property type="entry name" value="HupF_HypC"/>
    <property type="match status" value="1"/>
</dbReference>
<evidence type="ECO:0000256" key="1">
    <source>
        <dbReference type="ARBA" id="ARBA00006018"/>
    </source>
</evidence>
<dbReference type="Pfam" id="PF13580">
    <property type="entry name" value="SIS_2"/>
    <property type="match status" value="1"/>
</dbReference>
<dbReference type="Gene3D" id="2.30.30.140">
    <property type="match status" value="1"/>
</dbReference>
<comment type="caution">
    <text evidence="3">The sequence shown here is derived from an EMBL/GenBank/DDBJ whole genome shotgun (WGS) entry which is preliminary data.</text>
</comment>
<dbReference type="InterPro" id="IPR001347">
    <property type="entry name" value="SIS_dom"/>
</dbReference>
<dbReference type="InterPro" id="IPR046348">
    <property type="entry name" value="SIS_dom_sf"/>
</dbReference>
<protein>
    <submittedName>
        <fullName evidence="3">SIS domain-containing protein</fullName>
    </submittedName>
</protein>
<accession>A0ABW6SKY3</accession>
<evidence type="ECO:0000313" key="3">
    <source>
        <dbReference type="EMBL" id="MFF3665621.1"/>
    </source>
</evidence>
<proteinExistence type="inferred from homology"/>
<sequence length="302" mass="31580">MSVAATMQLALRDAFLRRDSPGHALARDSTRVAEACQAMADRFRRGGKLIAFGNGGAGADAAHIAVEFMHPVTVGKRALPALALSNDAATMTAIGVREGLAETFAHQLAHWAAPHDIALGISRDGRCANVLRALRTAADRGLLTVALLGDVPPPPQEESPRIDADHVLLARSTDPAVVKEIHVTAYHLLWELAHLFLEHPAAQQPADDTQPLAQPHTQPWPVAAEQRPPACGDTCTTCADQATPATVVQLLDGGLALADTGTGTGTEEISVALVDAAVGDTVLVHAGEAIAVITKGTDHGRR</sequence>
<dbReference type="PANTHER" id="PTHR30390">
    <property type="entry name" value="SEDOHEPTULOSE 7-PHOSPHATE ISOMERASE / DNAA INITIATOR-ASSOCIATING FACTOR FOR REPLICATION INITIATION"/>
    <property type="match status" value="1"/>
</dbReference>
<gene>
    <name evidence="3" type="ORF">ACFYXI_08495</name>
</gene>
<dbReference type="Proteomes" id="UP001602013">
    <property type="component" value="Unassembled WGS sequence"/>
</dbReference>
<keyword evidence="4" id="KW-1185">Reference proteome</keyword>
<organism evidence="3 4">
    <name type="scientific">Microtetraspora malaysiensis</name>
    <dbReference type="NCBI Taxonomy" id="161358"/>
    <lineage>
        <taxon>Bacteria</taxon>
        <taxon>Bacillati</taxon>
        <taxon>Actinomycetota</taxon>
        <taxon>Actinomycetes</taxon>
        <taxon>Streptosporangiales</taxon>
        <taxon>Streptosporangiaceae</taxon>
        <taxon>Microtetraspora</taxon>
    </lineage>
</organism>